<keyword evidence="3" id="KW-1185">Reference proteome</keyword>
<reference evidence="2 3" key="1">
    <citation type="journal article" date="2019" name="Int. J. Syst. Evol. Microbiol.">
        <title>The Global Catalogue of Microorganisms (GCM) 10K type strain sequencing project: providing services to taxonomists for standard genome sequencing and annotation.</title>
        <authorList>
            <consortium name="The Broad Institute Genomics Platform"/>
            <consortium name="The Broad Institute Genome Sequencing Center for Infectious Disease"/>
            <person name="Wu L."/>
            <person name="Ma J."/>
        </authorList>
    </citation>
    <scope>NUCLEOTIDE SEQUENCE [LARGE SCALE GENOMIC DNA]</scope>
    <source>
        <strain evidence="2 3">CGMCC 1.10594</strain>
    </source>
</reference>
<evidence type="ECO:0000313" key="3">
    <source>
        <dbReference type="Proteomes" id="UP001597075"/>
    </source>
</evidence>
<feature type="transmembrane region" description="Helical" evidence="1">
    <location>
        <begin position="12"/>
        <end position="32"/>
    </location>
</feature>
<protein>
    <submittedName>
        <fullName evidence="2">Uncharacterized protein</fullName>
    </submittedName>
</protein>
<organism evidence="2 3">
    <name type="scientific">Haloplanus ruber</name>
    <dbReference type="NCBI Taxonomy" id="869892"/>
    <lineage>
        <taxon>Archaea</taxon>
        <taxon>Methanobacteriati</taxon>
        <taxon>Methanobacteriota</taxon>
        <taxon>Stenosarchaea group</taxon>
        <taxon>Halobacteria</taxon>
        <taxon>Halobacteriales</taxon>
        <taxon>Haloferacaceae</taxon>
        <taxon>Haloplanus</taxon>
    </lineage>
</organism>
<accession>A0ABD6CY86</accession>
<feature type="transmembrane region" description="Helical" evidence="1">
    <location>
        <begin position="38"/>
        <end position="57"/>
    </location>
</feature>
<dbReference type="Proteomes" id="UP001597075">
    <property type="component" value="Unassembled WGS sequence"/>
</dbReference>
<keyword evidence="1" id="KW-0472">Membrane</keyword>
<comment type="caution">
    <text evidence="2">The sequence shown here is derived from an EMBL/GenBank/DDBJ whole genome shotgun (WGS) entry which is preliminary data.</text>
</comment>
<dbReference type="EMBL" id="JBHUDL010000009">
    <property type="protein sequence ID" value="MFD1633265.1"/>
    <property type="molecule type" value="Genomic_DNA"/>
</dbReference>
<sequence length="69" mass="7849">MANPKQQVSSRGIRVLGVFVLAYLLVGSYLYFYLDLPTLAYVAYGVLSWAGGMFLFYRLHTNFMADFDP</sequence>
<gene>
    <name evidence="2" type="ORF">ACFSBJ_05885</name>
</gene>
<name>A0ABD6CY86_9EURY</name>
<dbReference type="AlphaFoldDB" id="A0ABD6CY86"/>
<evidence type="ECO:0000256" key="1">
    <source>
        <dbReference type="SAM" id="Phobius"/>
    </source>
</evidence>
<proteinExistence type="predicted"/>
<keyword evidence="1" id="KW-1133">Transmembrane helix</keyword>
<keyword evidence="1" id="KW-0812">Transmembrane</keyword>
<dbReference type="RefSeq" id="WP_256405841.1">
    <property type="nucleotide sequence ID" value="NZ_CP187151.1"/>
</dbReference>
<evidence type="ECO:0000313" key="2">
    <source>
        <dbReference type="EMBL" id="MFD1633265.1"/>
    </source>
</evidence>